<comment type="similarity">
    <text evidence="1">Belongs to the NodU/CmcH family.</text>
</comment>
<keyword evidence="5" id="KW-1185">Reference proteome</keyword>
<dbReference type="InterPro" id="IPR031730">
    <property type="entry name" value="Carbam_trans_C"/>
</dbReference>
<feature type="domain" description="Carbamoyltransferase C-terminal" evidence="3">
    <location>
        <begin position="332"/>
        <end position="488"/>
    </location>
</feature>
<evidence type="ECO:0000313" key="4">
    <source>
        <dbReference type="EMBL" id="SDE01989.1"/>
    </source>
</evidence>
<sequence length="489" mass="54341">MLVWGISALSHDASLAVVSDGEVVFAGHSERYSRIKNDPLLHSDLIAEALSHGRPQAISWYERPYLKKLRHATAGQWKDALTKEDAPRRYLRSLGLPFRLPAVSFAKHHESHAMAGVATSGFSDAAVIVADAIGEFDTFTISKYTARDGLDVLFRRRYPHSLGLLYSAFTRRCGFRPNEDEYITMGMAAFGSPRYTDQLKAEWIAIGEPGFRLRANVHRGIGDWLPEALPEDLAASVQAVTEEVLLGAARWARRETGSRNLVLMGGVALNCVANSRICATGDFDHVWIFPNPGDAGSSLGAIAATTRQPVKWSGPYLGTEIQRTLDPREIVEELKANGVLAVANGRAEFGPRALGNRSILADPRTRRMKDRVNEVKGREKFRPFAPVIREERAADFFEMPIPATPYMQFTARCKEPGKFPAIVHTDGTSRVQTVTREQHPLLYRVLNEWELETGCPMLLNTSLNSRGEPLVNSWEHALAFGRREGIKVL</sequence>
<proteinExistence type="inferred from homology"/>
<dbReference type="CDD" id="cd24033">
    <property type="entry name" value="ASKHA_NBD_NodU_CmcH-like_N"/>
    <property type="match status" value="1"/>
</dbReference>
<dbReference type="PANTHER" id="PTHR34847">
    <property type="entry name" value="NODULATION PROTEIN U"/>
    <property type="match status" value="1"/>
</dbReference>
<evidence type="ECO:0000259" key="3">
    <source>
        <dbReference type="Pfam" id="PF16861"/>
    </source>
</evidence>
<dbReference type="Gene3D" id="3.90.870.20">
    <property type="entry name" value="Carbamoyltransferase, C-terminal domain"/>
    <property type="match status" value="1"/>
</dbReference>
<feature type="domain" description="Carbamoyltransferase" evidence="2">
    <location>
        <begin position="100"/>
        <end position="301"/>
    </location>
</feature>
<evidence type="ECO:0000313" key="5">
    <source>
        <dbReference type="Proteomes" id="UP000199501"/>
    </source>
</evidence>
<dbReference type="STRING" id="1271860.SAMN05216174_1328"/>
<name>A0A1G6ZH88_9PSEU</name>
<dbReference type="OrthoDB" id="9780777at2"/>
<evidence type="ECO:0000256" key="1">
    <source>
        <dbReference type="ARBA" id="ARBA00006129"/>
    </source>
</evidence>
<dbReference type="InterPro" id="IPR038152">
    <property type="entry name" value="Carbam_trans_C_sf"/>
</dbReference>
<dbReference type="SUPFAM" id="SSF53067">
    <property type="entry name" value="Actin-like ATPase domain"/>
    <property type="match status" value="1"/>
</dbReference>
<dbReference type="Gene3D" id="3.30.420.40">
    <property type="match status" value="3"/>
</dbReference>
<evidence type="ECO:0000259" key="2">
    <source>
        <dbReference type="Pfam" id="PF02543"/>
    </source>
</evidence>
<dbReference type="RefSeq" id="WP_091457988.1">
    <property type="nucleotide sequence ID" value="NZ_FMZZ01000032.1"/>
</dbReference>
<dbReference type="Pfam" id="PF16861">
    <property type="entry name" value="Carbam_trans_C"/>
    <property type="match status" value="1"/>
</dbReference>
<dbReference type="EMBL" id="FMZZ01000032">
    <property type="protein sequence ID" value="SDE01989.1"/>
    <property type="molecule type" value="Genomic_DNA"/>
</dbReference>
<gene>
    <name evidence="4" type="ORF">SAMN05216174_1328</name>
</gene>
<dbReference type="Pfam" id="PF02543">
    <property type="entry name" value="Carbam_trans_N"/>
    <property type="match status" value="1"/>
</dbReference>
<reference evidence="5" key="1">
    <citation type="submission" date="2016-10" db="EMBL/GenBank/DDBJ databases">
        <authorList>
            <person name="Varghese N."/>
            <person name="Submissions S."/>
        </authorList>
    </citation>
    <scope>NUCLEOTIDE SEQUENCE [LARGE SCALE GENOMIC DNA]</scope>
    <source>
        <strain evidence="5">IBRC-M 10403</strain>
    </source>
</reference>
<dbReference type="PANTHER" id="PTHR34847:SF1">
    <property type="entry name" value="NODULATION PROTEIN U"/>
    <property type="match status" value="1"/>
</dbReference>
<dbReference type="InterPro" id="IPR051338">
    <property type="entry name" value="NodU/CmcH_Carbamoyltrnsfr"/>
</dbReference>
<organism evidence="4 5">
    <name type="scientific">Actinokineospora iranica</name>
    <dbReference type="NCBI Taxonomy" id="1271860"/>
    <lineage>
        <taxon>Bacteria</taxon>
        <taxon>Bacillati</taxon>
        <taxon>Actinomycetota</taxon>
        <taxon>Actinomycetes</taxon>
        <taxon>Pseudonocardiales</taxon>
        <taxon>Pseudonocardiaceae</taxon>
        <taxon>Actinokineospora</taxon>
    </lineage>
</organism>
<dbReference type="GO" id="GO:0016740">
    <property type="term" value="F:transferase activity"/>
    <property type="evidence" value="ECO:0007669"/>
    <property type="project" value="UniProtKB-KW"/>
</dbReference>
<accession>A0A1G6ZH88</accession>
<dbReference type="InterPro" id="IPR043129">
    <property type="entry name" value="ATPase_NBD"/>
</dbReference>
<dbReference type="InterPro" id="IPR003696">
    <property type="entry name" value="Carbtransf_dom"/>
</dbReference>
<dbReference type="AlphaFoldDB" id="A0A1G6ZH88"/>
<dbReference type="Proteomes" id="UP000199501">
    <property type="component" value="Unassembled WGS sequence"/>
</dbReference>
<keyword evidence="4" id="KW-0808">Transferase</keyword>
<protein>
    <submittedName>
        <fullName evidence="4">Carbamoyltransferase</fullName>
    </submittedName>
</protein>